<evidence type="ECO:0000313" key="4">
    <source>
        <dbReference type="Proteomes" id="UP000011991"/>
    </source>
</evidence>
<comment type="caution">
    <text evidence="3">The sequence shown here is derived from an EMBL/GenBank/DDBJ whole genome shotgun (WGS) entry which is preliminary data.</text>
</comment>
<dbReference type="Proteomes" id="UP000011991">
    <property type="component" value="Unassembled WGS sequence"/>
</dbReference>
<evidence type="ECO:0000256" key="1">
    <source>
        <dbReference type="SAM" id="MobiDB-lite"/>
    </source>
</evidence>
<evidence type="ECO:0000313" key="3">
    <source>
        <dbReference type="EMBL" id="EMI19435.1"/>
    </source>
</evidence>
<proteinExistence type="predicted"/>
<keyword evidence="2" id="KW-0812">Transmembrane</keyword>
<organism evidence="3 4">
    <name type="scientific">Rhodopirellula maiorica SM1</name>
    <dbReference type="NCBI Taxonomy" id="1265738"/>
    <lineage>
        <taxon>Bacteria</taxon>
        <taxon>Pseudomonadati</taxon>
        <taxon>Planctomycetota</taxon>
        <taxon>Planctomycetia</taxon>
        <taxon>Pirellulales</taxon>
        <taxon>Pirellulaceae</taxon>
        <taxon>Novipirellula</taxon>
    </lineage>
</organism>
<dbReference type="EMBL" id="ANOG01000526">
    <property type="protein sequence ID" value="EMI19435.1"/>
    <property type="molecule type" value="Genomic_DNA"/>
</dbReference>
<feature type="compositionally biased region" description="Polar residues" evidence="1">
    <location>
        <begin position="157"/>
        <end position="167"/>
    </location>
</feature>
<dbReference type="PATRIC" id="fig|1265738.3.peg.3645"/>
<keyword evidence="4" id="KW-1185">Reference proteome</keyword>
<reference evidence="3 4" key="1">
    <citation type="journal article" date="2013" name="Mar. Genomics">
        <title>Expression of sulfatases in Rhodopirellula baltica and the diversity of sulfatases in the genus Rhodopirellula.</title>
        <authorList>
            <person name="Wegner C.E."/>
            <person name="Richter-Heitmann T."/>
            <person name="Klindworth A."/>
            <person name="Klockow C."/>
            <person name="Richter M."/>
            <person name="Achstetter T."/>
            <person name="Glockner F.O."/>
            <person name="Harder J."/>
        </authorList>
    </citation>
    <scope>NUCLEOTIDE SEQUENCE [LARGE SCALE GENOMIC DNA]</scope>
    <source>
        <strain evidence="3 4">SM1</strain>
    </source>
</reference>
<protein>
    <submittedName>
        <fullName evidence="3">Uncharacterized protein</fullName>
    </submittedName>
</protein>
<name>M5RJF9_9BACT</name>
<gene>
    <name evidence="3" type="ORF">RMSM_03639</name>
</gene>
<evidence type="ECO:0000256" key="2">
    <source>
        <dbReference type="SAM" id="Phobius"/>
    </source>
</evidence>
<accession>M5RJF9</accession>
<feature type="transmembrane region" description="Helical" evidence="2">
    <location>
        <begin position="96"/>
        <end position="118"/>
    </location>
</feature>
<keyword evidence="2" id="KW-0472">Membrane</keyword>
<keyword evidence="2" id="KW-1133">Transmembrane helix</keyword>
<dbReference type="AlphaFoldDB" id="M5RJF9"/>
<feature type="compositionally biased region" description="Polar residues" evidence="1">
    <location>
        <begin position="177"/>
        <end position="192"/>
    </location>
</feature>
<sequence length="664" mass="72164">MVEIQGELPPSHAPESLPRNPQQVALGMDSVDSETITRDALSAGEFDPDTAAPPIQSHPEPFVGTESVPPSQLADPGMPISPDGWQSDRTRKSRQMGMIAAVSIATVLIATVVFVWFVRTWDRGSASAEIESPATAADSTDIPDAGDSVEADAIAPETNSETNSATKVDTKPEEASQPATVVPSNPDDNPTNLDVEPSDGNPIDVTPGETKPSEVTENSTAVKPMPSELAAVSLPKGKSNEIPSDLLPVDPLGPIVDVDRDAAAPVVDDGMSKLDEIPPELRKFTLLLDLGREANETKPTIETPPTLDKLKVEDAAEETLDPMMIATPPPPINLDRALALKFAMNAKGYPLGDLVLLFSQLSGVPIQIDWMSLDLAQISIRERVPTARGFLSAREHLEQIGTSIGAAIQFDQSYAMITMDDTEFATRVEPLLQLDDFGDDRSTAISVLGKFLQQDAEPQPGTVKIGNTLAEQQLAVLAFESLRRMRGLEGKLPDQFFSRWAHAANATTGPWPVLAAGDSGPALDAPITIAELLRRVSRKNQATCMVNWFDARRRRLSPEQLVMPYANDDAGTMLSTLLRPFEMQVRRVDDSLWWVGTEATYDRLLLVVWSEPLGDQRDTFIQQVSDVMAGRGDEGGRITYDSVSDRVMMLLPRYIVRQLPKVQT</sequence>
<feature type="region of interest" description="Disordered" evidence="1">
    <location>
        <begin position="125"/>
        <end position="220"/>
    </location>
</feature>
<feature type="region of interest" description="Disordered" evidence="1">
    <location>
        <begin position="1"/>
        <end position="90"/>
    </location>
</feature>